<dbReference type="AlphaFoldDB" id="A0A3B0ZK90"/>
<gene>
    <name evidence="10" type="ORF">MNBD_GAMMA22-2347</name>
</gene>
<dbReference type="GO" id="GO:0009007">
    <property type="term" value="F:site-specific DNA-methyltransferase (adenine-specific) activity"/>
    <property type="evidence" value="ECO:0007669"/>
    <property type="project" value="UniProtKB-EC"/>
</dbReference>
<evidence type="ECO:0000256" key="3">
    <source>
        <dbReference type="ARBA" id="ARBA00022679"/>
    </source>
</evidence>
<evidence type="ECO:0000256" key="6">
    <source>
        <dbReference type="ARBA" id="ARBA00023125"/>
    </source>
</evidence>
<dbReference type="EC" id="2.1.1.72" evidence="1"/>
<dbReference type="GO" id="GO:0032259">
    <property type="term" value="P:methylation"/>
    <property type="evidence" value="ECO:0007669"/>
    <property type="project" value="UniProtKB-KW"/>
</dbReference>
<name>A0A3B0ZK90_9ZZZZ</name>
<feature type="domain" description="TaqI-like C-terminal specificity" evidence="9">
    <location>
        <begin position="377"/>
        <end position="507"/>
    </location>
</feature>
<dbReference type="PROSITE" id="PS00092">
    <property type="entry name" value="N6_MTASE"/>
    <property type="match status" value="1"/>
</dbReference>
<dbReference type="PRINTS" id="PR00507">
    <property type="entry name" value="N12N6MTFRASE"/>
</dbReference>
<dbReference type="InterPro" id="IPR011639">
    <property type="entry name" value="MethylTrfase_TaqI-like_dom"/>
</dbReference>
<dbReference type="EMBL" id="UOFS01000011">
    <property type="protein sequence ID" value="VAW92101.1"/>
    <property type="molecule type" value="Genomic_DNA"/>
</dbReference>
<dbReference type="PANTHER" id="PTHR33841:SF1">
    <property type="entry name" value="DNA METHYLTRANSFERASE A"/>
    <property type="match status" value="1"/>
</dbReference>
<protein>
    <recommendedName>
        <fullName evidence="1">site-specific DNA-methyltransferase (adenine-specific)</fullName>
        <ecNumber evidence="1">2.1.1.72</ecNumber>
    </recommendedName>
</protein>
<dbReference type="SUPFAM" id="SSF53335">
    <property type="entry name" value="S-adenosyl-L-methionine-dependent methyltransferases"/>
    <property type="match status" value="1"/>
</dbReference>
<organism evidence="10">
    <name type="scientific">hydrothermal vent metagenome</name>
    <dbReference type="NCBI Taxonomy" id="652676"/>
    <lineage>
        <taxon>unclassified sequences</taxon>
        <taxon>metagenomes</taxon>
        <taxon>ecological metagenomes</taxon>
    </lineage>
</organism>
<evidence type="ECO:0000313" key="10">
    <source>
        <dbReference type="EMBL" id="VAW92101.1"/>
    </source>
</evidence>
<dbReference type="GO" id="GO:0009307">
    <property type="term" value="P:DNA restriction-modification system"/>
    <property type="evidence" value="ECO:0007669"/>
    <property type="project" value="UniProtKB-KW"/>
</dbReference>
<evidence type="ECO:0000256" key="1">
    <source>
        <dbReference type="ARBA" id="ARBA00011900"/>
    </source>
</evidence>
<sequence length="569" mass="66642">MEALSCTIDNKFNKFLTRQAELEDGFCNLNKKNNGVYLTSNSSIIDSVLLEIPNDESIFSLSYLEPSCGHGAFLIKLILKAYLIFPKKSHIERFIQDRLHFVDIDPEMVRITKVNISELFYFLFNVKYAGTFHSYVTDFTLFSGFLNDDTALSSLQNKIDFVIGNPPYVTLYGRRDKKKNEEQRIYYLNNYSQFPATLKNGKINYVMLFIERGLQFLKKGGSLSFVIDVSFFETAYFHCRKHLIENYTIESLIYNIQSFENVASGQIIIAVKNKKPNDNSVLVIDDEKDSKIYIKQEKWNQPDDEYKFRISHCNKSDQIIEKIFRKSDPTLKELFPKKNLRTCVMLLNMEDKFTSSKPSQKVVSYPYYRGSIGLKYKYSNLNNLKYFNYDKNLQNKINDKLKKELILKGIKNKKRIGLGETVIYDNPKVYIRQSAKELIASFDEKPSSANNSLYVFSLRNNSIESVNFLKYFCGLLNSKIYTFFAQNRRIIRYNKGKQPQIKTSDLYQVFIPQDKEIEVKITELVDKIYKDSNNIEKYKNDIDLILYSYYILTLDEINTIEKSIEDFLQ</sequence>
<evidence type="ECO:0000259" key="9">
    <source>
        <dbReference type="Pfam" id="PF12950"/>
    </source>
</evidence>
<comment type="catalytic activity">
    <reaction evidence="7">
        <text>a 2'-deoxyadenosine in DNA + S-adenosyl-L-methionine = an N(6)-methyl-2'-deoxyadenosine in DNA + S-adenosyl-L-homocysteine + H(+)</text>
        <dbReference type="Rhea" id="RHEA:15197"/>
        <dbReference type="Rhea" id="RHEA-COMP:12418"/>
        <dbReference type="Rhea" id="RHEA-COMP:12419"/>
        <dbReference type="ChEBI" id="CHEBI:15378"/>
        <dbReference type="ChEBI" id="CHEBI:57856"/>
        <dbReference type="ChEBI" id="CHEBI:59789"/>
        <dbReference type="ChEBI" id="CHEBI:90615"/>
        <dbReference type="ChEBI" id="CHEBI:90616"/>
        <dbReference type="EC" id="2.1.1.72"/>
    </reaction>
</comment>
<dbReference type="InterPro" id="IPR025931">
    <property type="entry name" value="TaqI_C"/>
</dbReference>
<evidence type="ECO:0000256" key="5">
    <source>
        <dbReference type="ARBA" id="ARBA00022747"/>
    </source>
</evidence>
<dbReference type="InterPro" id="IPR002052">
    <property type="entry name" value="DNA_methylase_N6_adenine_CS"/>
</dbReference>
<dbReference type="InterPro" id="IPR050953">
    <property type="entry name" value="N4_N6_ade-DNA_methylase"/>
</dbReference>
<accession>A0A3B0ZK90</accession>
<evidence type="ECO:0000256" key="4">
    <source>
        <dbReference type="ARBA" id="ARBA00022691"/>
    </source>
</evidence>
<dbReference type="GO" id="GO:0003677">
    <property type="term" value="F:DNA binding"/>
    <property type="evidence" value="ECO:0007669"/>
    <property type="project" value="UniProtKB-KW"/>
</dbReference>
<keyword evidence="3" id="KW-0808">Transferase</keyword>
<keyword evidence="4" id="KW-0949">S-adenosyl-L-methionine</keyword>
<feature type="domain" description="Type II methyltransferase M.TaqI-like" evidence="8">
    <location>
        <begin position="100"/>
        <end position="254"/>
    </location>
</feature>
<dbReference type="InterPro" id="IPR029063">
    <property type="entry name" value="SAM-dependent_MTases_sf"/>
</dbReference>
<reference evidence="10" key="1">
    <citation type="submission" date="2018-06" db="EMBL/GenBank/DDBJ databases">
        <authorList>
            <person name="Zhirakovskaya E."/>
        </authorList>
    </citation>
    <scope>NUCLEOTIDE SEQUENCE</scope>
</reference>
<keyword evidence="5" id="KW-0680">Restriction system</keyword>
<evidence type="ECO:0000256" key="2">
    <source>
        <dbReference type="ARBA" id="ARBA00022603"/>
    </source>
</evidence>
<dbReference type="Pfam" id="PF12950">
    <property type="entry name" value="TaqI_C"/>
    <property type="match status" value="1"/>
</dbReference>
<proteinExistence type="predicted"/>
<dbReference type="Gene3D" id="3.40.50.150">
    <property type="entry name" value="Vaccinia Virus protein VP39"/>
    <property type="match status" value="1"/>
</dbReference>
<keyword evidence="2" id="KW-0489">Methyltransferase</keyword>
<evidence type="ECO:0000259" key="8">
    <source>
        <dbReference type="Pfam" id="PF07669"/>
    </source>
</evidence>
<keyword evidence="6" id="KW-0238">DNA-binding</keyword>
<evidence type="ECO:0000256" key="7">
    <source>
        <dbReference type="ARBA" id="ARBA00047942"/>
    </source>
</evidence>
<dbReference type="PANTHER" id="PTHR33841">
    <property type="entry name" value="DNA METHYLTRANSFERASE YEEA-RELATED"/>
    <property type="match status" value="1"/>
</dbReference>
<dbReference type="Pfam" id="PF07669">
    <property type="entry name" value="Eco57I"/>
    <property type="match status" value="1"/>
</dbReference>